<evidence type="ECO:0000256" key="2">
    <source>
        <dbReference type="ARBA" id="ARBA00023002"/>
    </source>
</evidence>
<dbReference type="PANTHER" id="PTHR40279:SF3">
    <property type="entry name" value="4-AMINOBENZOATE SYNTHASE"/>
    <property type="match status" value="1"/>
</dbReference>
<dbReference type="GO" id="GO:0033732">
    <property type="term" value="F:pyrroloquinoline-quinone synthase activity"/>
    <property type="evidence" value="ECO:0007669"/>
    <property type="project" value="UniProtKB-EC"/>
</dbReference>
<comment type="pathway">
    <text evidence="3">Cofactor biosynthesis; pyrroloquinoline quinone biosynthesis.</text>
</comment>
<evidence type="ECO:0000313" key="5">
    <source>
        <dbReference type="EMBL" id="PAL27322.1"/>
    </source>
</evidence>
<reference evidence="5 6" key="1">
    <citation type="submission" date="2017-04" db="EMBL/GenBank/DDBJ databases">
        <title>Kefir bacterial isolates.</title>
        <authorList>
            <person name="Kim Y."/>
            <person name="Blasche S."/>
            <person name="Patil K.R."/>
        </authorList>
    </citation>
    <scope>NUCLEOTIDE SEQUENCE [LARGE SCALE GENOMIC DNA]</scope>
    <source>
        <strain evidence="5 6">KR-2</strain>
    </source>
</reference>
<evidence type="ECO:0000256" key="1">
    <source>
        <dbReference type="ARBA" id="ARBA00022905"/>
    </source>
</evidence>
<keyword evidence="2 3" id="KW-0560">Oxidoreductase</keyword>
<name>A0A270BQN0_9PROT</name>
<dbReference type="InterPro" id="IPR039068">
    <property type="entry name" value="PqqC-like"/>
</dbReference>
<dbReference type="EC" id="1.3.3.11" evidence="3"/>
<dbReference type="InterPro" id="IPR004305">
    <property type="entry name" value="Thiaminase-2/PQQC"/>
</dbReference>
<dbReference type="InterPro" id="IPR016084">
    <property type="entry name" value="Haem_Oase-like_multi-hlx"/>
</dbReference>
<dbReference type="Gene3D" id="1.20.910.10">
    <property type="entry name" value="Heme oxygenase-like"/>
    <property type="match status" value="1"/>
</dbReference>
<comment type="function">
    <text evidence="3">Ring cyclization and eight-electron oxidation of 3a-(2-amino-2-carboxyethyl)-4,5-dioxo-4,5,6,7,8,9-hexahydroquinoline-7,9-dicarboxylic-acid to PQQ.</text>
</comment>
<dbReference type="PANTHER" id="PTHR40279">
    <property type="entry name" value="PQQC-LIKE PROTEIN"/>
    <property type="match status" value="1"/>
</dbReference>
<comment type="catalytic activity">
    <reaction evidence="3">
        <text>6-(2-amino-2-carboxyethyl)-7,8-dioxo-1,2,3,4,7,8-hexahydroquinoline-2,4-dicarboxylate + 3 O2 = pyrroloquinoline quinone + 2 H2O2 + 2 H2O + H(+)</text>
        <dbReference type="Rhea" id="RHEA:10692"/>
        <dbReference type="ChEBI" id="CHEBI:15377"/>
        <dbReference type="ChEBI" id="CHEBI:15378"/>
        <dbReference type="ChEBI" id="CHEBI:15379"/>
        <dbReference type="ChEBI" id="CHEBI:16240"/>
        <dbReference type="ChEBI" id="CHEBI:58442"/>
        <dbReference type="ChEBI" id="CHEBI:58778"/>
        <dbReference type="EC" id="1.3.3.11"/>
    </reaction>
</comment>
<dbReference type="SUPFAM" id="SSF48613">
    <property type="entry name" value="Heme oxygenase-like"/>
    <property type="match status" value="1"/>
</dbReference>
<dbReference type="RefSeq" id="WP_048853725.1">
    <property type="nucleotide sequence ID" value="NZ_BAMZ01000011.1"/>
</dbReference>
<dbReference type="Pfam" id="PF03070">
    <property type="entry name" value="TENA_THI-4"/>
    <property type="match status" value="1"/>
</dbReference>
<protein>
    <recommendedName>
        <fullName evidence="3">Pyrroloquinoline-quinone synthase</fullName>
        <ecNumber evidence="3">1.3.3.11</ecNumber>
    </recommendedName>
    <alternativeName>
        <fullName evidence="3">Coenzyme PQQ synthesis protein C</fullName>
    </alternativeName>
    <alternativeName>
        <fullName evidence="3">Pyrroloquinoline quinone biosynthesis protein C</fullName>
    </alternativeName>
</protein>
<dbReference type="OrthoDB" id="9800756at2"/>
<proteinExistence type="inferred from homology"/>
<dbReference type="HAMAP" id="MF_00654">
    <property type="entry name" value="PQQ_syn_PqqC"/>
    <property type="match status" value="1"/>
</dbReference>
<evidence type="ECO:0000256" key="3">
    <source>
        <dbReference type="HAMAP-Rule" id="MF_00654"/>
    </source>
</evidence>
<keyword evidence="1 3" id="KW-0884">PQQ biosynthesis</keyword>
<dbReference type="Proteomes" id="UP000216033">
    <property type="component" value="Unassembled WGS sequence"/>
</dbReference>
<dbReference type="UniPathway" id="UPA00539"/>
<keyword evidence="6" id="KW-1185">Reference proteome</keyword>
<dbReference type="InterPro" id="IPR011845">
    <property type="entry name" value="PqqC"/>
</dbReference>
<dbReference type="GO" id="GO:0018189">
    <property type="term" value="P:pyrroloquinoline quinone biosynthetic process"/>
    <property type="evidence" value="ECO:0007669"/>
    <property type="project" value="UniProtKB-UniRule"/>
</dbReference>
<dbReference type="AlphaFoldDB" id="A0A270BQN0"/>
<feature type="domain" description="Thiaminase-2/PQQC" evidence="4">
    <location>
        <begin position="13"/>
        <end position="223"/>
    </location>
</feature>
<dbReference type="GeneID" id="98302339"/>
<accession>A0A270BQN0</accession>
<evidence type="ECO:0000259" key="4">
    <source>
        <dbReference type="Pfam" id="PF03070"/>
    </source>
</evidence>
<gene>
    <name evidence="3" type="primary">pqqC</name>
    <name evidence="5" type="ORF">B9K05_05065</name>
</gene>
<dbReference type="EMBL" id="NDFP01000003">
    <property type="protein sequence ID" value="PAL27322.1"/>
    <property type="molecule type" value="Genomic_DNA"/>
</dbReference>
<sequence length="246" mass="27670">MTNRILTPDALEAALRAIGAERYHNLHPFHRALHDGKLNKGQVQAWALNRYYYQASIPAKDASLLARLPTTELRREWRRRLEDHDGTQPGTGGVARWLKLTDGLGLDRAYVESLEGLLPGTRFAVEAYVQFVRERSILEAIASSLTELFSPTIISERVAGMLGNYDFITEETLAYFKPRLTQAPQDSAFALAYVREHARTPEQQAAVLNALKFKCNVLWSMLDALDYAYVVPARIPPGAFRPDTQA</sequence>
<comment type="similarity">
    <text evidence="3">Belongs to the PqqC family.</text>
</comment>
<organism evidence="5 6">
    <name type="scientific">Acetobacter syzygii</name>
    <dbReference type="NCBI Taxonomy" id="146476"/>
    <lineage>
        <taxon>Bacteria</taxon>
        <taxon>Pseudomonadati</taxon>
        <taxon>Pseudomonadota</taxon>
        <taxon>Alphaproteobacteria</taxon>
        <taxon>Acetobacterales</taxon>
        <taxon>Acetobacteraceae</taxon>
        <taxon>Acetobacter</taxon>
    </lineage>
</organism>
<dbReference type="NCBIfam" id="TIGR02111">
    <property type="entry name" value="PQQ_syn_pqqC"/>
    <property type="match status" value="1"/>
</dbReference>
<evidence type="ECO:0000313" key="6">
    <source>
        <dbReference type="Proteomes" id="UP000216033"/>
    </source>
</evidence>
<dbReference type="STRING" id="1231343.Absy_011_024"/>
<comment type="caution">
    <text evidence="5">The sequence shown here is derived from an EMBL/GenBank/DDBJ whole genome shotgun (WGS) entry which is preliminary data.</text>
</comment>